<keyword evidence="1" id="KW-1133">Transmembrane helix</keyword>
<protein>
    <recommendedName>
        <fullName evidence="4">RDD domain-containing protein</fullName>
    </recommendedName>
</protein>
<reference evidence="2 3" key="1">
    <citation type="submission" date="2020-02" db="EMBL/GenBank/DDBJ databases">
        <authorList>
            <person name="Babadi Z.K."/>
            <person name="Risdian C."/>
            <person name="Ebrahimipour G.H."/>
            <person name="Wink J."/>
        </authorList>
    </citation>
    <scope>NUCLEOTIDE SEQUENCE [LARGE SCALE GENOMIC DNA]</scope>
    <source>
        <strain evidence="2 3">ZKHCc1 1396</strain>
    </source>
</reference>
<evidence type="ECO:0000313" key="3">
    <source>
        <dbReference type="Proteomes" id="UP001516472"/>
    </source>
</evidence>
<keyword evidence="3" id="KW-1185">Reference proteome</keyword>
<dbReference type="Proteomes" id="UP001516472">
    <property type="component" value="Unassembled WGS sequence"/>
</dbReference>
<sequence length="225" mass="24020">MSDGALFSMETIPTEARYQGRLWVADLLDLTGCALVGWGALRAAEQVPTAGTLALAGAVAWFALSAVGGLTRRTPGRHFLGLTLERGEGRAPGLGRGLLRGLTAPLELLLQVVLQRRPLDARLGVHAAAIQGGVRGWLRGVEVPLIGVVLFAAAVWSIVTPTRDEMIKYLDHTLTGWHCCHGTRDVTWECRTSLARAVREAKGGDTGLATFLRLDCPVGAARLKP</sequence>
<comment type="caution">
    <text evidence="2">The sequence shown here is derived from an EMBL/GenBank/DDBJ whole genome shotgun (WGS) entry which is preliminary data.</text>
</comment>
<feature type="transmembrane region" description="Helical" evidence="1">
    <location>
        <begin position="53"/>
        <end position="71"/>
    </location>
</feature>
<keyword evidence="1" id="KW-0472">Membrane</keyword>
<accession>A0ABR9PFB7</accession>
<evidence type="ECO:0008006" key="4">
    <source>
        <dbReference type="Google" id="ProtNLM"/>
    </source>
</evidence>
<name>A0ABR9PFB7_9BACT</name>
<keyword evidence="1" id="KW-0812">Transmembrane</keyword>
<feature type="transmembrane region" description="Helical" evidence="1">
    <location>
        <begin position="143"/>
        <end position="159"/>
    </location>
</feature>
<evidence type="ECO:0000256" key="1">
    <source>
        <dbReference type="SAM" id="Phobius"/>
    </source>
</evidence>
<dbReference type="RefSeq" id="WP_193346050.1">
    <property type="nucleotide sequence ID" value="NZ_CBCSIP010000045.1"/>
</dbReference>
<evidence type="ECO:0000313" key="2">
    <source>
        <dbReference type="EMBL" id="MBE4746611.1"/>
    </source>
</evidence>
<gene>
    <name evidence="2" type="ORF">G4177_00310</name>
</gene>
<dbReference type="EMBL" id="JAAIYO010000001">
    <property type="protein sequence ID" value="MBE4746611.1"/>
    <property type="molecule type" value="Genomic_DNA"/>
</dbReference>
<proteinExistence type="predicted"/>
<organism evidence="2 3">
    <name type="scientific">Corallococcus soli</name>
    <dbReference type="NCBI Taxonomy" id="2710757"/>
    <lineage>
        <taxon>Bacteria</taxon>
        <taxon>Pseudomonadati</taxon>
        <taxon>Myxococcota</taxon>
        <taxon>Myxococcia</taxon>
        <taxon>Myxococcales</taxon>
        <taxon>Cystobacterineae</taxon>
        <taxon>Myxococcaceae</taxon>
        <taxon>Corallococcus</taxon>
    </lineage>
</organism>